<evidence type="ECO:0000313" key="2">
    <source>
        <dbReference type="Proteomes" id="UP000310200"/>
    </source>
</evidence>
<sequence length="202" mass="22470">MSSILGDGTGPGGPGPSRCLLLLQRSLAIQLIRGSPPHVANAGQRESPKEHPADEMWMYDKGYNLFQKFPLQNTGKRLFRCMLQSFLEANSKCWWNAALVDATRQLRYKGHVSPGVLMVSGPPCALEVLRAAWARNVLRPPADHSITCLVSVPLTFLQNAHVLTFNARRDACSARRLINKDLIYAAFCKNVLRSIRLKEACE</sequence>
<dbReference type="EMBL" id="QBLH01000142">
    <property type="protein sequence ID" value="TGZ57523.1"/>
    <property type="molecule type" value="Genomic_DNA"/>
</dbReference>
<dbReference type="STRING" id="300112.A0A4S2L468"/>
<reference evidence="1 2" key="1">
    <citation type="journal article" date="2019" name="Philos. Trans. R. Soc. Lond., B, Biol. Sci.">
        <title>Ant behaviour and brain gene expression of defending hosts depend on the ecological success of the intruding social parasite.</title>
        <authorList>
            <person name="Kaur R."/>
            <person name="Stoldt M."/>
            <person name="Jongepier E."/>
            <person name="Feldmeyer B."/>
            <person name="Menzel F."/>
            <person name="Bornberg-Bauer E."/>
            <person name="Foitzik S."/>
        </authorList>
    </citation>
    <scope>NUCLEOTIDE SEQUENCE [LARGE SCALE GENOMIC DNA]</scope>
    <source>
        <tissue evidence="1">Whole body</tissue>
    </source>
</reference>
<organism evidence="1 2">
    <name type="scientific">Temnothorax longispinosus</name>
    <dbReference type="NCBI Taxonomy" id="300112"/>
    <lineage>
        <taxon>Eukaryota</taxon>
        <taxon>Metazoa</taxon>
        <taxon>Ecdysozoa</taxon>
        <taxon>Arthropoda</taxon>
        <taxon>Hexapoda</taxon>
        <taxon>Insecta</taxon>
        <taxon>Pterygota</taxon>
        <taxon>Neoptera</taxon>
        <taxon>Endopterygota</taxon>
        <taxon>Hymenoptera</taxon>
        <taxon>Apocrita</taxon>
        <taxon>Aculeata</taxon>
        <taxon>Formicoidea</taxon>
        <taxon>Formicidae</taxon>
        <taxon>Myrmicinae</taxon>
        <taxon>Temnothorax</taxon>
    </lineage>
</organism>
<dbReference type="AlphaFoldDB" id="A0A4S2L468"/>
<accession>A0A4S2L468</accession>
<dbReference type="Proteomes" id="UP000310200">
    <property type="component" value="Unassembled WGS sequence"/>
</dbReference>
<dbReference type="GO" id="GO:0000977">
    <property type="term" value="F:RNA polymerase II transcription regulatory region sequence-specific DNA binding"/>
    <property type="evidence" value="ECO:0007669"/>
    <property type="project" value="TreeGrafter"/>
</dbReference>
<dbReference type="GO" id="GO:0005737">
    <property type="term" value="C:cytoplasm"/>
    <property type="evidence" value="ECO:0007669"/>
    <property type="project" value="TreeGrafter"/>
</dbReference>
<comment type="caution">
    <text evidence="1">The sequence shown here is derived from an EMBL/GenBank/DDBJ whole genome shotgun (WGS) entry which is preliminary data.</text>
</comment>
<keyword evidence="2" id="KW-1185">Reference proteome</keyword>
<dbReference type="InterPro" id="IPR040126">
    <property type="entry name" value="STOX1/2"/>
</dbReference>
<evidence type="ECO:0000313" key="1">
    <source>
        <dbReference type="EMBL" id="TGZ57523.1"/>
    </source>
</evidence>
<proteinExistence type="predicted"/>
<dbReference type="GO" id="GO:0005634">
    <property type="term" value="C:nucleus"/>
    <property type="evidence" value="ECO:0007669"/>
    <property type="project" value="TreeGrafter"/>
</dbReference>
<gene>
    <name evidence="1" type="ORF">DBV15_02269</name>
</gene>
<dbReference type="PANTHER" id="PTHR22437">
    <property type="entry name" value="WINGED HELIX DOMAIN-CONTAINING PROTEIN"/>
    <property type="match status" value="1"/>
</dbReference>
<protein>
    <submittedName>
        <fullName evidence="1">Storkhead-box protein</fullName>
    </submittedName>
</protein>
<dbReference type="GO" id="GO:0006357">
    <property type="term" value="P:regulation of transcription by RNA polymerase II"/>
    <property type="evidence" value="ECO:0007669"/>
    <property type="project" value="InterPro"/>
</dbReference>
<dbReference type="PANTHER" id="PTHR22437:SF0">
    <property type="entry name" value="FI21431P1"/>
    <property type="match status" value="1"/>
</dbReference>
<name>A0A4S2L468_9HYME</name>